<dbReference type="SUPFAM" id="SSF47413">
    <property type="entry name" value="lambda repressor-like DNA-binding domains"/>
    <property type="match status" value="1"/>
</dbReference>
<dbReference type="PROSITE" id="PS50943">
    <property type="entry name" value="HTH_CROC1"/>
    <property type="match status" value="1"/>
</dbReference>
<keyword evidence="1" id="KW-0238">DNA-binding</keyword>
<dbReference type="PANTHER" id="PTHR46797:SF1">
    <property type="entry name" value="METHYLPHOSPHONATE SYNTHASE"/>
    <property type="match status" value="1"/>
</dbReference>
<dbReference type="GO" id="GO:0003700">
    <property type="term" value="F:DNA-binding transcription factor activity"/>
    <property type="evidence" value="ECO:0007669"/>
    <property type="project" value="TreeGrafter"/>
</dbReference>
<name>A0A553SIN7_NIACI</name>
<dbReference type="GO" id="GO:0003677">
    <property type="term" value="F:DNA binding"/>
    <property type="evidence" value="ECO:0007669"/>
    <property type="project" value="UniProtKB-KW"/>
</dbReference>
<evidence type="ECO:0000259" key="2">
    <source>
        <dbReference type="PROSITE" id="PS50943"/>
    </source>
</evidence>
<dbReference type="PANTHER" id="PTHR46797">
    <property type="entry name" value="HTH-TYPE TRANSCRIPTIONAL REGULATOR"/>
    <property type="match status" value="1"/>
</dbReference>
<comment type="caution">
    <text evidence="3">The sequence shown here is derived from an EMBL/GenBank/DDBJ whole genome shotgun (WGS) entry which is preliminary data.</text>
</comment>
<evidence type="ECO:0000313" key="3">
    <source>
        <dbReference type="EMBL" id="TRZ36846.1"/>
    </source>
</evidence>
<dbReference type="Gene3D" id="1.10.260.40">
    <property type="entry name" value="lambda repressor-like DNA-binding domains"/>
    <property type="match status" value="1"/>
</dbReference>
<dbReference type="Proteomes" id="UP000319837">
    <property type="component" value="Unassembled WGS sequence"/>
</dbReference>
<accession>A0A553SIN7</accession>
<dbReference type="AlphaFoldDB" id="A0A553SIN7"/>
<protein>
    <submittedName>
        <fullName evidence="3">XRE family transcriptional regulator</fullName>
    </submittedName>
</protein>
<dbReference type="InterPro" id="IPR010982">
    <property type="entry name" value="Lambda_DNA-bd_dom_sf"/>
</dbReference>
<dbReference type="InterPro" id="IPR001387">
    <property type="entry name" value="Cro/C1-type_HTH"/>
</dbReference>
<dbReference type="GO" id="GO:0005829">
    <property type="term" value="C:cytosol"/>
    <property type="evidence" value="ECO:0007669"/>
    <property type="project" value="TreeGrafter"/>
</dbReference>
<sequence>MDNNAKRRFDMINEKFFASSLGKQIRYARMKKGLSLEGLAERTSMSPNFIGRIERGTSIPKSFTLYKLCKELGINPSFLFIQAEKEYKEQF</sequence>
<dbReference type="Pfam" id="PF01381">
    <property type="entry name" value="HTH_3"/>
    <property type="match status" value="1"/>
</dbReference>
<dbReference type="InterPro" id="IPR050807">
    <property type="entry name" value="TransReg_Diox_bact_type"/>
</dbReference>
<evidence type="ECO:0000256" key="1">
    <source>
        <dbReference type="ARBA" id="ARBA00023125"/>
    </source>
</evidence>
<proteinExistence type="predicted"/>
<dbReference type="CDD" id="cd00093">
    <property type="entry name" value="HTH_XRE"/>
    <property type="match status" value="1"/>
</dbReference>
<dbReference type="SMART" id="SM00530">
    <property type="entry name" value="HTH_XRE"/>
    <property type="match status" value="1"/>
</dbReference>
<reference evidence="4" key="1">
    <citation type="submission" date="2018-10" db="EMBL/GenBank/DDBJ databases">
        <title>FDA dAtabase for Regulatory Grade micrObial Sequences (FDA-ARGOS): Supporting development and validation of Infectious Disease Dx tests.</title>
        <authorList>
            <person name="Minogue T."/>
            <person name="Wolcott M."/>
            <person name="Wasieloski L."/>
            <person name="Aguilar W."/>
            <person name="Moore D."/>
            <person name="Tallon L."/>
            <person name="Sadzewicz L."/>
            <person name="Sengamalay N."/>
            <person name="Ott S."/>
            <person name="Godinez A."/>
            <person name="Nagaraj S."/>
            <person name="Vavikolanu K."/>
            <person name="Vyas G."/>
            <person name="Nadendla S."/>
            <person name="George J."/>
            <person name="Sichtig H."/>
        </authorList>
    </citation>
    <scope>NUCLEOTIDE SEQUENCE [LARGE SCALE GENOMIC DNA]</scope>
    <source>
        <strain evidence="4">FDAARGOS_343</strain>
    </source>
</reference>
<feature type="domain" description="HTH cro/C1-type" evidence="2">
    <location>
        <begin position="25"/>
        <end position="79"/>
    </location>
</feature>
<evidence type="ECO:0000313" key="4">
    <source>
        <dbReference type="Proteomes" id="UP000319837"/>
    </source>
</evidence>
<organism evidence="3 4">
    <name type="scientific">Niallia circulans</name>
    <name type="common">Bacillus circulans</name>
    <dbReference type="NCBI Taxonomy" id="1397"/>
    <lineage>
        <taxon>Bacteria</taxon>
        <taxon>Bacillati</taxon>
        <taxon>Bacillota</taxon>
        <taxon>Bacilli</taxon>
        <taxon>Bacillales</taxon>
        <taxon>Bacillaceae</taxon>
        <taxon>Niallia</taxon>
    </lineage>
</organism>
<dbReference type="EMBL" id="RIBP01000004">
    <property type="protein sequence ID" value="TRZ36846.1"/>
    <property type="molecule type" value="Genomic_DNA"/>
</dbReference>
<gene>
    <name evidence="3" type="ORF">CEQ21_15165</name>
</gene>